<feature type="region of interest" description="Disordered" evidence="1">
    <location>
        <begin position="181"/>
        <end position="235"/>
    </location>
</feature>
<accession>A0A1X7V8J8</accession>
<protein>
    <submittedName>
        <fullName evidence="2">Uncharacterized protein</fullName>
    </submittedName>
</protein>
<reference evidence="2" key="1">
    <citation type="submission" date="2017-05" db="UniProtKB">
        <authorList>
            <consortium name="EnsemblMetazoa"/>
        </authorList>
    </citation>
    <scope>IDENTIFICATION</scope>
</reference>
<feature type="compositionally biased region" description="Basic and acidic residues" evidence="1">
    <location>
        <begin position="215"/>
        <end position="228"/>
    </location>
</feature>
<evidence type="ECO:0000313" key="2">
    <source>
        <dbReference type="EnsemblMetazoa" id="Aqu2.1.35832_001"/>
    </source>
</evidence>
<proteinExistence type="predicted"/>
<evidence type="ECO:0000256" key="1">
    <source>
        <dbReference type="SAM" id="MobiDB-lite"/>
    </source>
</evidence>
<dbReference type="EnsemblMetazoa" id="Aqu2.1.35832_001">
    <property type="protein sequence ID" value="Aqu2.1.35832_001"/>
    <property type="gene ID" value="Aqu2.1.35832"/>
</dbReference>
<sequence length="288" mass="31970">MFGRKAYLPVDIEYESNDGEEILEECHASAENKHETVSALTSKYRSMLQDAKENIKLSQNKQKEQYDRKHSTRQLKFSVGTLVLKKDFLKKKRKGGCMDPKWLGPYKIIKDLGKGFFSLQCIDTEDVVKSVHGAHLKIYLNPPEIEKQHQIQHHSLLIGNEVKSDELLCSASSTEVKITSDEEFCGSESSDPPLPPSVMPDVASEEDTNASAFPDSKKAKLQDKESTALHDPSGSVAMDLMHGVTFSPRTNNLKNVTTTGPETRDATTLETTCINSKTDIATTPVVAK</sequence>
<dbReference type="OrthoDB" id="8187670at2759"/>
<organism evidence="2">
    <name type="scientific">Amphimedon queenslandica</name>
    <name type="common">Sponge</name>
    <dbReference type="NCBI Taxonomy" id="400682"/>
    <lineage>
        <taxon>Eukaryota</taxon>
        <taxon>Metazoa</taxon>
        <taxon>Porifera</taxon>
        <taxon>Demospongiae</taxon>
        <taxon>Heteroscleromorpha</taxon>
        <taxon>Haplosclerida</taxon>
        <taxon>Niphatidae</taxon>
        <taxon>Amphimedon</taxon>
    </lineage>
</organism>
<dbReference type="InParanoid" id="A0A1X7V8J8"/>
<name>A0A1X7V8J8_AMPQE</name>
<dbReference type="AlphaFoldDB" id="A0A1X7V8J8"/>